<proteinExistence type="predicted"/>
<feature type="compositionally biased region" description="Basic and acidic residues" evidence="1">
    <location>
        <begin position="8"/>
        <end position="30"/>
    </location>
</feature>
<dbReference type="RefSeq" id="XP_053021079.1">
    <property type="nucleotide sequence ID" value="XM_053169827.1"/>
</dbReference>
<keyword evidence="3" id="KW-1185">Reference proteome</keyword>
<name>A0ABY7CLI3_9BASI</name>
<feature type="region of interest" description="Disordered" evidence="1">
    <location>
        <begin position="153"/>
        <end position="186"/>
    </location>
</feature>
<dbReference type="EMBL" id="CP110426">
    <property type="protein sequence ID" value="WAQ85524.1"/>
    <property type="molecule type" value="Genomic_DNA"/>
</dbReference>
<dbReference type="Proteomes" id="UP001164743">
    <property type="component" value="Chromosome 6A"/>
</dbReference>
<feature type="region of interest" description="Disordered" evidence="1">
    <location>
        <begin position="1"/>
        <end position="45"/>
    </location>
</feature>
<evidence type="ECO:0000313" key="2">
    <source>
        <dbReference type="EMBL" id="WAQ85524.1"/>
    </source>
</evidence>
<gene>
    <name evidence="2" type="ORF">PtA15_6A152</name>
</gene>
<accession>A0ABY7CLI3</accession>
<protein>
    <submittedName>
        <fullName evidence="2">Uncharacterized protein</fullName>
    </submittedName>
</protein>
<sequence>MRRLSIRYQRDSHDDSDSDESFHCCGRPEDLLDSPPRPTTEPKKLLSQAYKEVFVPENPDFYCYQSGLERQQREQSISTAGPSQVSGRAPVARVLGRTCSAESEKTLVAEEPVLVIKTGLNSPSPSKRMRARSVIAQLPPPRPNLRRASMNIFRSTSISRRPSVKTSPQKSNNGSKPLRPRFSILQAKRRSTKTIYDINEVDSEPRAICQGEGSSNSVSMVVEE</sequence>
<organism evidence="2 3">
    <name type="scientific">Puccinia triticina</name>
    <dbReference type="NCBI Taxonomy" id="208348"/>
    <lineage>
        <taxon>Eukaryota</taxon>
        <taxon>Fungi</taxon>
        <taxon>Dikarya</taxon>
        <taxon>Basidiomycota</taxon>
        <taxon>Pucciniomycotina</taxon>
        <taxon>Pucciniomycetes</taxon>
        <taxon>Pucciniales</taxon>
        <taxon>Pucciniaceae</taxon>
        <taxon>Puccinia</taxon>
    </lineage>
</organism>
<feature type="compositionally biased region" description="Polar residues" evidence="1">
    <location>
        <begin position="153"/>
        <end position="175"/>
    </location>
</feature>
<evidence type="ECO:0000313" key="3">
    <source>
        <dbReference type="Proteomes" id="UP001164743"/>
    </source>
</evidence>
<reference evidence="2" key="1">
    <citation type="submission" date="2022-10" db="EMBL/GenBank/DDBJ databases">
        <title>Puccinia triticina Genome sequencing and assembly.</title>
        <authorList>
            <person name="Li C."/>
        </authorList>
    </citation>
    <scope>NUCLEOTIDE SEQUENCE</scope>
    <source>
        <strain evidence="2">Pt15</strain>
    </source>
</reference>
<dbReference type="GeneID" id="77810722"/>
<evidence type="ECO:0000256" key="1">
    <source>
        <dbReference type="SAM" id="MobiDB-lite"/>
    </source>
</evidence>